<accession>A0A8J7LDC5</accession>
<dbReference type="Pfam" id="PF05685">
    <property type="entry name" value="Uma2"/>
    <property type="match status" value="1"/>
</dbReference>
<comment type="caution">
    <text evidence="3">The sequence shown here is derived from an EMBL/GenBank/DDBJ whole genome shotgun (WGS) entry which is preliminary data.</text>
</comment>
<reference evidence="3 4" key="1">
    <citation type="journal article" date="2021" name="Int. J. Syst. Evol. Microbiol.">
        <title>Amazonocrinis nigriterrae gen. nov., sp. nov., Atlanticothrix silvestris gen. nov., sp. nov. and Dendronalium phyllosphericum gen. nov., sp. nov., nostocacean cyanobacteria from Brazilian environments.</title>
        <authorList>
            <person name="Alvarenga D.O."/>
            <person name="Andreote A.P.D."/>
            <person name="Branco L.H.Z."/>
            <person name="Delbaje E."/>
            <person name="Cruz R.B."/>
            <person name="Varani A.M."/>
            <person name="Fiore M.F."/>
        </authorList>
    </citation>
    <scope>NUCLEOTIDE SEQUENCE [LARGE SCALE GENOMIC DNA]</scope>
    <source>
        <strain evidence="3 4">CENA369</strain>
    </source>
</reference>
<dbReference type="RefSeq" id="WP_214430690.1">
    <property type="nucleotide sequence ID" value="NZ_CAWPUQ010000219.1"/>
</dbReference>
<dbReference type="AlphaFoldDB" id="A0A8J7LDC5"/>
<protein>
    <submittedName>
        <fullName evidence="3">Uma2 family endonuclease</fullName>
    </submittedName>
</protein>
<dbReference type="InterPro" id="IPR012296">
    <property type="entry name" value="Nuclease_put_TT1808"/>
</dbReference>
<dbReference type="PANTHER" id="PTHR35400">
    <property type="entry name" value="SLR1083 PROTEIN"/>
    <property type="match status" value="1"/>
</dbReference>
<dbReference type="PANTHER" id="PTHR35400:SF3">
    <property type="entry name" value="SLL1072 PROTEIN"/>
    <property type="match status" value="1"/>
</dbReference>
<gene>
    <name evidence="3" type="ORF">I8752_02195</name>
</gene>
<feature type="domain" description="Putative restriction endonuclease" evidence="2">
    <location>
        <begin position="30"/>
        <end position="201"/>
    </location>
</feature>
<organism evidence="3 4">
    <name type="scientific">Dendronalium phyllosphericum CENA369</name>
    <dbReference type="NCBI Taxonomy" id="1725256"/>
    <lineage>
        <taxon>Bacteria</taxon>
        <taxon>Bacillati</taxon>
        <taxon>Cyanobacteriota</taxon>
        <taxon>Cyanophyceae</taxon>
        <taxon>Nostocales</taxon>
        <taxon>Nostocaceae</taxon>
        <taxon>Dendronalium</taxon>
        <taxon>Dendronalium phyllosphericum</taxon>
    </lineage>
</organism>
<dbReference type="GO" id="GO:0004519">
    <property type="term" value="F:endonuclease activity"/>
    <property type="evidence" value="ECO:0007669"/>
    <property type="project" value="UniProtKB-KW"/>
</dbReference>
<dbReference type="Gene3D" id="3.90.1570.10">
    <property type="entry name" value="tt1808, chain A"/>
    <property type="match status" value="1"/>
</dbReference>
<keyword evidence="3" id="KW-0378">Hydrolase</keyword>
<evidence type="ECO:0000256" key="1">
    <source>
        <dbReference type="SAM" id="MobiDB-lite"/>
    </source>
</evidence>
<keyword evidence="3" id="KW-0540">Nuclease</keyword>
<evidence type="ECO:0000313" key="4">
    <source>
        <dbReference type="Proteomes" id="UP000662314"/>
    </source>
</evidence>
<proteinExistence type="predicted"/>
<evidence type="ECO:0000313" key="3">
    <source>
        <dbReference type="EMBL" id="MBH8571858.1"/>
    </source>
</evidence>
<sequence length="235" mass="26517">MVRYSPQIQSDSSQRHLPPLESGDRLTRPEFERRYAAATHIRKAELIEGIVYVASPSRHEQHGKPHSRVITWLGVYQSLTPGVDLSVEPTVRLDLDNEPQPDAVLFIEPNAGGQTRLSSDGYIEGSPELIVEIAASSVAIDRGTKKQVYRRNGVLEYVIWQSYENQIEWFCLTDGDYRLLSPDADGIIRSQVFPGLWLAVEELLNNQMVRVLEVVQAGLKSPEHAAFVQQLQKEK</sequence>
<dbReference type="InterPro" id="IPR008538">
    <property type="entry name" value="Uma2"/>
</dbReference>
<name>A0A8J7LDC5_9NOST</name>
<keyword evidence="4" id="KW-1185">Reference proteome</keyword>
<dbReference type="Proteomes" id="UP000662314">
    <property type="component" value="Unassembled WGS sequence"/>
</dbReference>
<dbReference type="CDD" id="cd06260">
    <property type="entry name" value="DUF820-like"/>
    <property type="match status" value="1"/>
</dbReference>
<keyword evidence="3" id="KW-0255">Endonuclease</keyword>
<dbReference type="InterPro" id="IPR011335">
    <property type="entry name" value="Restrct_endonuc-II-like"/>
</dbReference>
<evidence type="ECO:0000259" key="2">
    <source>
        <dbReference type="Pfam" id="PF05685"/>
    </source>
</evidence>
<feature type="compositionally biased region" description="Polar residues" evidence="1">
    <location>
        <begin position="1"/>
        <end position="12"/>
    </location>
</feature>
<feature type="region of interest" description="Disordered" evidence="1">
    <location>
        <begin position="1"/>
        <end position="26"/>
    </location>
</feature>
<dbReference type="SUPFAM" id="SSF52980">
    <property type="entry name" value="Restriction endonuclease-like"/>
    <property type="match status" value="1"/>
</dbReference>
<dbReference type="EMBL" id="JAECZA010000004">
    <property type="protein sequence ID" value="MBH8571858.1"/>
    <property type="molecule type" value="Genomic_DNA"/>
</dbReference>